<evidence type="ECO:0000256" key="4">
    <source>
        <dbReference type="ARBA" id="ARBA00022989"/>
    </source>
</evidence>
<keyword evidence="3 6" id="KW-0812">Transmembrane</keyword>
<dbReference type="PANTHER" id="PTHR32196">
    <property type="entry name" value="ABC TRANSPORTER PERMEASE PROTEIN YPHD-RELATED-RELATED"/>
    <property type="match status" value="1"/>
</dbReference>
<organism evidence="7 8">
    <name type="scientific">Butyrivibrio fibrisolvens</name>
    <dbReference type="NCBI Taxonomy" id="831"/>
    <lineage>
        <taxon>Bacteria</taxon>
        <taxon>Bacillati</taxon>
        <taxon>Bacillota</taxon>
        <taxon>Clostridia</taxon>
        <taxon>Lachnospirales</taxon>
        <taxon>Lachnospiraceae</taxon>
        <taxon>Butyrivibrio</taxon>
    </lineage>
</organism>
<dbReference type="OrthoDB" id="9784538at2"/>
<dbReference type="Pfam" id="PF02653">
    <property type="entry name" value="BPD_transp_2"/>
    <property type="match status" value="1"/>
</dbReference>
<dbReference type="GO" id="GO:0005886">
    <property type="term" value="C:plasma membrane"/>
    <property type="evidence" value="ECO:0007669"/>
    <property type="project" value="UniProtKB-SubCell"/>
</dbReference>
<evidence type="ECO:0000256" key="3">
    <source>
        <dbReference type="ARBA" id="ARBA00022692"/>
    </source>
</evidence>
<feature type="transmembrane region" description="Helical" evidence="6">
    <location>
        <begin position="101"/>
        <end position="118"/>
    </location>
</feature>
<feature type="transmembrane region" description="Helical" evidence="6">
    <location>
        <begin position="20"/>
        <end position="37"/>
    </location>
</feature>
<feature type="transmembrane region" description="Helical" evidence="6">
    <location>
        <begin position="203"/>
        <end position="225"/>
    </location>
</feature>
<dbReference type="CDD" id="cd06579">
    <property type="entry name" value="TM_PBP1_transp_AraH_like"/>
    <property type="match status" value="1"/>
</dbReference>
<evidence type="ECO:0000313" key="8">
    <source>
        <dbReference type="Proteomes" id="UP000182584"/>
    </source>
</evidence>
<sequence>MSNEKKSKESFFAKVRRSPLFLPIVALILVMAVNIIHDAAVGSNPLGFFVIRLQNTTSNGTILYGRIIDILNRGSEAAILALGMTLVVSSSAGTDISVGSVMSLSASFCCMLLAGYGVSSTTELAVPLFVGILGGLLMGCVCGCFNGFLVAHLHIQPMVATLILYSAARAIGLLLCNDLIVYIRNGSYGIFGSFLGPIPTPVIITAVCVCILAIVLKKTALGLYIQSVGINSKASRIAGLNSRRIIFLTYVICGLFAGIAGIVNSSRITSADSNNIGLYLEMDAILAVALGGNSLGGGKFSLAGSIVGAYTIQAITTTLYALGVSTDQAPVFKAIIVIIIVAIQSPPIKAYLRKRNAAKEVARV</sequence>
<protein>
    <submittedName>
        <fullName evidence="7">Simple sugar transport system permease protein</fullName>
    </submittedName>
</protein>
<evidence type="ECO:0000256" key="6">
    <source>
        <dbReference type="SAM" id="Phobius"/>
    </source>
</evidence>
<evidence type="ECO:0000313" key="7">
    <source>
        <dbReference type="EMBL" id="SES25903.1"/>
    </source>
</evidence>
<feature type="transmembrane region" description="Helical" evidence="6">
    <location>
        <begin position="162"/>
        <end position="183"/>
    </location>
</feature>
<keyword evidence="5 6" id="KW-0472">Membrane</keyword>
<dbReference type="AlphaFoldDB" id="A0A1H9VX91"/>
<feature type="transmembrane region" description="Helical" evidence="6">
    <location>
        <begin position="334"/>
        <end position="352"/>
    </location>
</feature>
<evidence type="ECO:0000256" key="2">
    <source>
        <dbReference type="ARBA" id="ARBA00022475"/>
    </source>
</evidence>
<proteinExistence type="predicted"/>
<feature type="transmembrane region" description="Helical" evidence="6">
    <location>
        <begin position="77"/>
        <end position="94"/>
    </location>
</feature>
<name>A0A1H9VX91_BUTFI</name>
<gene>
    <name evidence="7" type="ORF">SAMN04487884_12552</name>
</gene>
<dbReference type="InterPro" id="IPR001851">
    <property type="entry name" value="ABC_transp_permease"/>
</dbReference>
<reference evidence="7 8" key="1">
    <citation type="submission" date="2016-10" db="EMBL/GenBank/DDBJ databases">
        <authorList>
            <person name="de Groot N.N."/>
        </authorList>
    </citation>
    <scope>NUCLEOTIDE SEQUENCE [LARGE SCALE GENOMIC DNA]</scope>
    <source>
        <strain evidence="7 8">AR40</strain>
    </source>
</reference>
<keyword evidence="7" id="KW-0762">Sugar transport</keyword>
<keyword evidence="2" id="KW-1003">Cell membrane</keyword>
<dbReference type="eggNOG" id="COG1172">
    <property type="taxonomic scope" value="Bacteria"/>
</dbReference>
<feature type="transmembrane region" description="Helical" evidence="6">
    <location>
        <begin position="124"/>
        <end position="150"/>
    </location>
</feature>
<dbReference type="GO" id="GO:0022857">
    <property type="term" value="F:transmembrane transporter activity"/>
    <property type="evidence" value="ECO:0007669"/>
    <property type="project" value="InterPro"/>
</dbReference>
<accession>A0A1H9VX91</accession>
<dbReference type="EMBL" id="FOGJ01000025">
    <property type="protein sequence ID" value="SES25903.1"/>
    <property type="molecule type" value="Genomic_DNA"/>
</dbReference>
<dbReference type="Proteomes" id="UP000182584">
    <property type="component" value="Unassembled WGS sequence"/>
</dbReference>
<dbReference type="PANTHER" id="PTHR32196:SF19">
    <property type="entry name" value="GALACTOFURANOSE TRANSPORTER PERMEASE PROTEIN YTFT"/>
    <property type="match status" value="1"/>
</dbReference>
<keyword evidence="4 6" id="KW-1133">Transmembrane helix</keyword>
<feature type="transmembrane region" description="Helical" evidence="6">
    <location>
        <begin position="302"/>
        <end position="322"/>
    </location>
</feature>
<keyword evidence="7" id="KW-0813">Transport</keyword>
<feature type="transmembrane region" description="Helical" evidence="6">
    <location>
        <begin position="276"/>
        <end position="295"/>
    </location>
</feature>
<comment type="subcellular location">
    <subcellularLocation>
        <location evidence="1">Cell membrane</location>
        <topology evidence="1">Multi-pass membrane protein</topology>
    </subcellularLocation>
</comment>
<dbReference type="RefSeq" id="WP_027205550.1">
    <property type="nucleotide sequence ID" value="NZ_FOGJ01000025.1"/>
</dbReference>
<evidence type="ECO:0000256" key="1">
    <source>
        <dbReference type="ARBA" id="ARBA00004651"/>
    </source>
</evidence>
<feature type="transmembrane region" description="Helical" evidence="6">
    <location>
        <begin position="245"/>
        <end position="264"/>
    </location>
</feature>
<evidence type="ECO:0000256" key="5">
    <source>
        <dbReference type="ARBA" id="ARBA00023136"/>
    </source>
</evidence>